<evidence type="ECO:0000256" key="5">
    <source>
        <dbReference type="ARBA" id="ARBA00022833"/>
    </source>
</evidence>
<dbReference type="Pfam" id="PF00246">
    <property type="entry name" value="Peptidase_M14"/>
    <property type="match status" value="2"/>
</dbReference>
<dbReference type="EMBL" id="CP036274">
    <property type="protein sequence ID" value="QDU26196.1"/>
    <property type="molecule type" value="Genomic_DNA"/>
</dbReference>
<gene>
    <name evidence="10" type="primary">cpt</name>
    <name evidence="10" type="ORF">ETAA8_12710</name>
</gene>
<evidence type="ECO:0000256" key="8">
    <source>
        <dbReference type="SAM" id="MobiDB-lite"/>
    </source>
</evidence>
<reference evidence="10 11" key="1">
    <citation type="submission" date="2019-02" db="EMBL/GenBank/DDBJ databases">
        <title>Deep-cultivation of Planctomycetes and their phenomic and genomic characterization uncovers novel biology.</title>
        <authorList>
            <person name="Wiegand S."/>
            <person name="Jogler M."/>
            <person name="Boedeker C."/>
            <person name="Pinto D."/>
            <person name="Vollmers J."/>
            <person name="Rivas-Marin E."/>
            <person name="Kohn T."/>
            <person name="Peeters S.H."/>
            <person name="Heuer A."/>
            <person name="Rast P."/>
            <person name="Oberbeckmann S."/>
            <person name="Bunk B."/>
            <person name="Jeske O."/>
            <person name="Meyerdierks A."/>
            <person name="Storesund J.E."/>
            <person name="Kallscheuer N."/>
            <person name="Luecker S."/>
            <person name="Lage O.M."/>
            <person name="Pohl T."/>
            <person name="Merkel B.J."/>
            <person name="Hornburger P."/>
            <person name="Mueller R.-W."/>
            <person name="Bruemmer F."/>
            <person name="Labrenz M."/>
            <person name="Spormann A.M."/>
            <person name="Op den Camp H."/>
            <person name="Overmann J."/>
            <person name="Amann R."/>
            <person name="Jetten M.S.M."/>
            <person name="Mascher T."/>
            <person name="Medema M.H."/>
            <person name="Devos D.P."/>
            <person name="Kaster A.-K."/>
            <person name="Ovreas L."/>
            <person name="Rohde M."/>
            <person name="Galperin M.Y."/>
            <person name="Jogler C."/>
        </authorList>
    </citation>
    <scope>NUCLEOTIDE SEQUENCE [LARGE SCALE GENOMIC DNA]</scope>
    <source>
        <strain evidence="10 11">ETA_A8</strain>
    </source>
</reference>
<comment type="cofactor">
    <cofactor evidence="1">
        <name>Zn(2+)</name>
        <dbReference type="ChEBI" id="CHEBI:29105"/>
    </cofactor>
</comment>
<evidence type="ECO:0000256" key="6">
    <source>
        <dbReference type="ARBA" id="ARBA00023049"/>
    </source>
</evidence>
<feature type="compositionally biased region" description="Acidic residues" evidence="8">
    <location>
        <begin position="247"/>
        <end position="257"/>
    </location>
</feature>
<dbReference type="AlphaFoldDB" id="A0A517Y7H8"/>
<dbReference type="Proteomes" id="UP000315017">
    <property type="component" value="Chromosome"/>
</dbReference>
<accession>A0A517Y7H8</accession>
<feature type="compositionally biased region" description="Basic and acidic residues" evidence="8">
    <location>
        <begin position="81"/>
        <end position="91"/>
    </location>
</feature>
<dbReference type="EC" id="3.4.17.18" evidence="10"/>
<dbReference type="SUPFAM" id="SSF53187">
    <property type="entry name" value="Zn-dependent exopeptidases"/>
    <property type="match status" value="1"/>
</dbReference>
<dbReference type="GO" id="GO:0004181">
    <property type="term" value="F:metallocarboxypeptidase activity"/>
    <property type="evidence" value="ECO:0007669"/>
    <property type="project" value="InterPro"/>
</dbReference>
<dbReference type="CDD" id="cd06905">
    <property type="entry name" value="M14-like"/>
    <property type="match status" value="1"/>
</dbReference>
<evidence type="ECO:0000313" key="10">
    <source>
        <dbReference type="EMBL" id="QDU26196.1"/>
    </source>
</evidence>
<evidence type="ECO:0000256" key="7">
    <source>
        <dbReference type="PROSITE-ProRule" id="PRU01379"/>
    </source>
</evidence>
<keyword evidence="3" id="KW-0645">Protease</keyword>
<keyword evidence="11" id="KW-1185">Reference proteome</keyword>
<evidence type="ECO:0000256" key="1">
    <source>
        <dbReference type="ARBA" id="ARBA00001947"/>
    </source>
</evidence>
<keyword evidence="5" id="KW-0862">Zinc</keyword>
<evidence type="ECO:0000313" key="11">
    <source>
        <dbReference type="Proteomes" id="UP000315017"/>
    </source>
</evidence>
<protein>
    <submittedName>
        <fullName evidence="10">Carboxypeptidase T</fullName>
        <ecNumber evidence="10">3.4.17.18</ecNumber>
    </submittedName>
</protein>
<feature type="region of interest" description="Disordered" evidence="8">
    <location>
        <begin position="227"/>
        <end position="261"/>
    </location>
</feature>
<dbReference type="PANTHER" id="PTHR11705">
    <property type="entry name" value="PROTEASE FAMILY M14 CARBOXYPEPTIDASE A,B"/>
    <property type="match status" value="1"/>
</dbReference>
<dbReference type="KEGG" id="aagg:ETAA8_12710"/>
<keyword evidence="10" id="KW-0121">Carboxypeptidase</keyword>
<dbReference type="GO" id="GO:0008270">
    <property type="term" value="F:zinc ion binding"/>
    <property type="evidence" value="ECO:0007669"/>
    <property type="project" value="InterPro"/>
</dbReference>
<dbReference type="InterPro" id="IPR000834">
    <property type="entry name" value="Peptidase_M14"/>
</dbReference>
<proteinExistence type="inferred from homology"/>
<keyword evidence="4 10" id="KW-0378">Hydrolase</keyword>
<dbReference type="PANTHER" id="PTHR11705:SF143">
    <property type="entry name" value="SLL0236 PROTEIN"/>
    <property type="match status" value="1"/>
</dbReference>
<dbReference type="RefSeq" id="WP_145086371.1">
    <property type="nucleotide sequence ID" value="NZ_CP036274.1"/>
</dbReference>
<evidence type="ECO:0000256" key="2">
    <source>
        <dbReference type="ARBA" id="ARBA00005988"/>
    </source>
</evidence>
<dbReference type="GO" id="GO:0006508">
    <property type="term" value="P:proteolysis"/>
    <property type="evidence" value="ECO:0007669"/>
    <property type="project" value="UniProtKB-KW"/>
</dbReference>
<evidence type="ECO:0000256" key="3">
    <source>
        <dbReference type="ARBA" id="ARBA00022670"/>
    </source>
</evidence>
<feature type="region of interest" description="Disordered" evidence="8">
    <location>
        <begin position="81"/>
        <end position="101"/>
    </location>
</feature>
<dbReference type="OrthoDB" id="9811296at2"/>
<comment type="similarity">
    <text evidence="2 7">Belongs to the peptidase M14 family.</text>
</comment>
<feature type="active site" description="Proton donor/acceptor" evidence="7">
    <location>
        <position position="438"/>
    </location>
</feature>
<evidence type="ECO:0000259" key="9">
    <source>
        <dbReference type="PROSITE" id="PS52035"/>
    </source>
</evidence>
<organism evidence="10 11">
    <name type="scientific">Anatilimnocola aggregata</name>
    <dbReference type="NCBI Taxonomy" id="2528021"/>
    <lineage>
        <taxon>Bacteria</taxon>
        <taxon>Pseudomonadati</taxon>
        <taxon>Planctomycetota</taxon>
        <taxon>Planctomycetia</taxon>
        <taxon>Pirellulales</taxon>
        <taxon>Pirellulaceae</taxon>
        <taxon>Anatilimnocola</taxon>
    </lineage>
</organism>
<evidence type="ECO:0000256" key="4">
    <source>
        <dbReference type="ARBA" id="ARBA00022801"/>
    </source>
</evidence>
<dbReference type="Gene3D" id="3.40.630.10">
    <property type="entry name" value="Zn peptidases"/>
    <property type="match status" value="1"/>
</dbReference>
<dbReference type="SMART" id="SM00631">
    <property type="entry name" value="Zn_pept"/>
    <property type="match status" value="1"/>
</dbReference>
<sequence>MKSSHEGATGIQPVLDRLGSVASQLQANNEPFCEGSLLVEACSADQHGQGPCHPGSLVKRLGTLAVLGIVTLLTSVVAAQDKEASKPKEKTPYQAIGSPSSPKVPAQWNRYHDYAESTKLLHDLAKAYPEFAQLKSLGTTYGKREMWVLTVTNFAKGDDQSRPAMWIDGAIHANEIQASEVVLYTAWTLLEMRGESKTIERLLDERVFFLMPMMSPDSRDAHFYEANTTHSPRSGQRPVDDDKDGLVDEDGPDDLDGDGSITMMRVRDKNGRYKPHADHPNLLVPVKDGEKGEFTILGQEGKDNDGDGRVNEDSDGYYDPNRDWGWNWQPDYVQNGAHRYPYSILENRFVADFIATRPNIAGAQSYHNAGGMILRGPGAKEDSFEGSDLKVYDVLGKRAEQMLPGYRYMNIANDLYEVWGGEVDWLHQSRGVWTFTNELFTPFNFFRTTGHDGFFGSNETQHLFDKYLLLGEGFSGWKEINHPQYGKIEVGGMRKNWIRQPPSFLLEEECHRNMAFTLYHADELPLVSIQSVTKKDLGGGLTEVTAIIENRKLVPTHSAADVQRRITPPDTVELSGAKLQKVVLGLKSSEPFFKDPQEQKREPQKIKLNSIGSYGVTYVRWLVEGESPLQVQVKSVKGGQASKTAE</sequence>
<dbReference type="GO" id="GO:0005615">
    <property type="term" value="C:extracellular space"/>
    <property type="evidence" value="ECO:0007669"/>
    <property type="project" value="TreeGrafter"/>
</dbReference>
<keyword evidence="6" id="KW-0482">Metalloprotease</keyword>
<dbReference type="PROSITE" id="PS52035">
    <property type="entry name" value="PEPTIDASE_M14"/>
    <property type="match status" value="1"/>
</dbReference>
<name>A0A517Y7H8_9BACT</name>
<feature type="domain" description="Peptidase M14" evidence="9">
    <location>
        <begin position="110"/>
        <end position="463"/>
    </location>
</feature>